<feature type="domain" description="Hypervirulence associated protein TUDOR" evidence="1">
    <location>
        <begin position="8"/>
        <end position="71"/>
    </location>
</feature>
<dbReference type="AlphaFoldDB" id="A0A167KXM9"/>
<evidence type="ECO:0000313" key="3">
    <source>
        <dbReference type="Proteomes" id="UP000076738"/>
    </source>
</evidence>
<dbReference type="EMBL" id="KV417290">
    <property type="protein sequence ID" value="KZO95121.1"/>
    <property type="molecule type" value="Genomic_DNA"/>
</dbReference>
<protein>
    <recommendedName>
        <fullName evidence="1">Hypervirulence associated protein TUDOR domain-containing protein</fullName>
    </recommendedName>
</protein>
<organism evidence="2 3">
    <name type="scientific">Calocera viscosa (strain TUFC12733)</name>
    <dbReference type="NCBI Taxonomy" id="1330018"/>
    <lineage>
        <taxon>Eukaryota</taxon>
        <taxon>Fungi</taxon>
        <taxon>Dikarya</taxon>
        <taxon>Basidiomycota</taxon>
        <taxon>Agaricomycotina</taxon>
        <taxon>Dacrymycetes</taxon>
        <taxon>Dacrymycetales</taxon>
        <taxon>Dacrymycetaceae</taxon>
        <taxon>Calocera</taxon>
    </lineage>
</organism>
<dbReference type="OrthoDB" id="2131339at2759"/>
<evidence type="ECO:0000259" key="1">
    <source>
        <dbReference type="Pfam" id="PF11160"/>
    </source>
</evidence>
<reference evidence="2 3" key="1">
    <citation type="journal article" date="2016" name="Mol. Biol. Evol.">
        <title>Comparative Genomics of Early-Diverging Mushroom-Forming Fungi Provides Insights into the Origins of Lignocellulose Decay Capabilities.</title>
        <authorList>
            <person name="Nagy L.G."/>
            <person name="Riley R."/>
            <person name="Tritt A."/>
            <person name="Adam C."/>
            <person name="Daum C."/>
            <person name="Floudas D."/>
            <person name="Sun H."/>
            <person name="Yadav J.S."/>
            <person name="Pangilinan J."/>
            <person name="Larsson K.H."/>
            <person name="Matsuura K."/>
            <person name="Barry K."/>
            <person name="Labutti K."/>
            <person name="Kuo R."/>
            <person name="Ohm R.A."/>
            <person name="Bhattacharya S.S."/>
            <person name="Shirouzu T."/>
            <person name="Yoshinaga Y."/>
            <person name="Martin F.M."/>
            <person name="Grigoriev I.V."/>
            <person name="Hibbett D.S."/>
        </authorList>
    </citation>
    <scope>NUCLEOTIDE SEQUENCE [LARGE SCALE GENOMIC DNA]</scope>
    <source>
        <strain evidence="2 3">TUFC12733</strain>
    </source>
</reference>
<dbReference type="Proteomes" id="UP000076738">
    <property type="component" value="Unassembled WGS sequence"/>
</dbReference>
<proteinExistence type="predicted"/>
<keyword evidence="3" id="KW-1185">Reference proteome</keyword>
<sequence length="77" mass="8322">MADKISEGDEVHWKWGSGTASGTVAEIVSDGKVEVTSDKGNTISRNGRGKEDPAVRIEREGNDVVKLAHELEEVKDT</sequence>
<dbReference type="STRING" id="1330018.A0A167KXM9"/>
<evidence type="ECO:0000313" key="2">
    <source>
        <dbReference type="EMBL" id="KZO95121.1"/>
    </source>
</evidence>
<name>A0A167KXM9_CALVF</name>
<dbReference type="InterPro" id="IPR021331">
    <property type="entry name" value="Hva1_TUDOR"/>
</dbReference>
<gene>
    <name evidence="2" type="ORF">CALVIDRAFT_538272</name>
</gene>
<dbReference type="Pfam" id="PF11160">
    <property type="entry name" value="Hva1_TUDOR"/>
    <property type="match status" value="1"/>
</dbReference>
<accession>A0A167KXM9</accession>